<dbReference type="InterPro" id="IPR028144">
    <property type="entry name" value="CYSTM_dom"/>
</dbReference>
<dbReference type="AlphaFoldDB" id="A9NJW1"/>
<sequence>MSDSKYPPPPAGYPQGNPSPGYTTEAPRPQYAEVPVKTQTREEKGFIEGCLAALCCCWLCETCC</sequence>
<dbReference type="EMBL" id="EF081526">
    <property type="protein sequence ID" value="ABK20922.1"/>
    <property type="molecule type" value="mRNA"/>
</dbReference>
<evidence type="ECO:0000256" key="3">
    <source>
        <dbReference type="ARBA" id="ARBA00022692"/>
    </source>
</evidence>
<comment type="subcellular location">
    <subcellularLocation>
        <location evidence="1">Membrane</location>
        <topology evidence="1">Single-pass membrane protein</topology>
    </subcellularLocation>
</comment>
<dbReference type="PANTHER" id="PTHR31568:SF66">
    <property type="entry name" value="PROTEIN CYSTEINE-RICH TRANSMEMBRANE MODULE 12"/>
    <property type="match status" value="1"/>
</dbReference>
<organism evidence="8">
    <name type="scientific">Picea sitchensis</name>
    <name type="common">Sitka spruce</name>
    <name type="synonym">Pinus sitchensis</name>
    <dbReference type="NCBI Taxonomy" id="3332"/>
    <lineage>
        <taxon>Eukaryota</taxon>
        <taxon>Viridiplantae</taxon>
        <taxon>Streptophyta</taxon>
        <taxon>Embryophyta</taxon>
        <taxon>Tracheophyta</taxon>
        <taxon>Spermatophyta</taxon>
        <taxon>Pinopsida</taxon>
        <taxon>Pinidae</taxon>
        <taxon>Conifers I</taxon>
        <taxon>Pinales</taxon>
        <taxon>Pinaceae</taxon>
        <taxon>Picea</taxon>
    </lineage>
</organism>
<dbReference type="EMBL" id="EF081804">
    <property type="protein sequence ID" value="ABK21185.1"/>
    <property type="molecule type" value="mRNA"/>
</dbReference>
<evidence type="ECO:0000256" key="6">
    <source>
        <dbReference type="SAM" id="MobiDB-lite"/>
    </source>
</evidence>
<keyword evidence="4" id="KW-1133">Transmembrane helix</keyword>
<dbReference type="GO" id="GO:0005886">
    <property type="term" value="C:plasma membrane"/>
    <property type="evidence" value="ECO:0007669"/>
    <property type="project" value="InterPro"/>
</dbReference>
<dbReference type="InterPro" id="IPR044850">
    <property type="entry name" value="WIH1-like"/>
</dbReference>
<evidence type="ECO:0000256" key="2">
    <source>
        <dbReference type="ARBA" id="ARBA00009444"/>
    </source>
</evidence>
<evidence type="ECO:0000256" key="5">
    <source>
        <dbReference type="ARBA" id="ARBA00023136"/>
    </source>
</evidence>
<dbReference type="PANTHER" id="PTHR31568">
    <property type="entry name" value="RCG49325, ISOFORM CRA_A"/>
    <property type="match status" value="1"/>
</dbReference>
<evidence type="ECO:0000313" key="9">
    <source>
        <dbReference type="EMBL" id="ABK21185.1"/>
    </source>
</evidence>
<keyword evidence="5" id="KW-0472">Membrane</keyword>
<reference evidence="8" key="1">
    <citation type="journal article" date="2008" name="BMC Genomics">
        <title>A conifer genomics resource of 200,000 spruce (Picea spp.) ESTs and 6,464 high-quality, sequence-finished full-length cDNAs for Sitka spruce (Picea sitchensis).</title>
        <authorList>
            <person name="Ralph S.G."/>
            <person name="Chun H.J."/>
            <person name="Kolosova N."/>
            <person name="Cooper D."/>
            <person name="Oddy C."/>
            <person name="Ritland C.E."/>
            <person name="Kirkpatrick R."/>
            <person name="Moore R."/>
            <person name="Barber S."/>
            <person name="Holt R.A."/>
            <person name="Jones S.J."/>
            <person name="Marra M.A."/>
            <person name="Douglas C.J."/>
            <person name="Ritland K."/>
            <person name="Bohlmann J."/>
        </authorList>
    </citation>
    <scope>NUCLEOTIDE SEQUENCE</scope>
    <source>
        <tissue evidence="9">Bark</tissue>
        <tissue evidence="8">Green portion of the leader tissue</tissue>
    </source>
</reference>
<feature type="compositionally biased region" description="Pro residues" evidence="6">
    <location>
        <begin position="1"/>
        <end position="12"/>
    </location>
</feature>
<dbReference type="Pfam" id="PF12734">
    <property type="entry name" value="CYSTM"/>
    <property type="match status" value="1"/>
</dbReference>
<feature type="region of interest" description="Disordered" evidence="6">
    <location>
        <begin position="1"/>
        <end position="28"/>
    </location>
</feature>
<evidence type="ECO:0000259" key="7">
    <source>
        <dbReference type="Pfam" id="PF12734"/>
    </source>
</evidence>
<keyword evidence="3" id="KW-0812">Transmembrane</keyword>
<name>A9NJW1_PICSI</name>
<accession>A9NJW1</accession>
<proteinExistence type="evidence at transcript level"/>
<protein>
    <recommendedName>
        <fullName evidence="7">Cysteine-rich transmembrane domain-containing protein</fullName>
    </recommendedName>
</protein>
<comment type="similarity">
    <text evidence="2">Belongs to the CYSTM1 family.</text>
</comment>
<evidence type="ECO:0000256" key="1">
    <source>
        <dbReference type="ARBA" id="ARBA00004167"/>
    </source>
</evidence>
<evidence type="ECO:0000256" key="4">
    <source>
        <dbReference type="ARBA" id="ARBA00022989"/>
    </source>
</evidence>
<evidence type="ECO:0000313" key="8">
    <source>
        <dbReference type="EMBL" id="ABK20922.1"/>
    </source>
</evidence>
<feature type="domain" description="Cysteine-rich transmembrane" evidence="7">
    <location>
        <begin position="12"/>
        <end position="64"/>
    </location>
</feature>